<evidence type="ECO:0000313" key="2">
    <source>
        <dbReference type="Proteomes" id="UP000238186"/>
    </source>
</evidence>
<proteinExistence type="predicted"/>
<dbReference type="EMBL" id="PUGT01000089">
    <property type="protein sequence ID" value="PQN09744.1"/>
    <property type="molecule type" value="Genomic_DNA"/>
</dbReference>
<dbReference type="Proteomes" id="UP000238186">
    <property type="component" value="Unassembled WGS sequence"/>
</dbReference>
<organism evidence="1 2">
    <name type="scientific">Shigella dysenteriae</name>
    <dbReference type="NCBI Taxonomy" id="622"/>
    <lineage>
        <taxon>Bacteria</taxon>
        <taxon>Pseudomonadati</taxon>
        <taxon>Pseudomonadota</taxon>
        <taxon>Gammaproteobacteria</taxon>
        <taxon>Enterobacterales</taxon>
        <taxon>Enterobacteriaceae</taxon>
        <taxon>Shigella</taxon>
    </lineage>
</organism>
<reference evidence="1 2" key="1">
    <citation type="submission" date="2018-02" db="EMBL/GenBank/DDBJ databases">
        <title>Distribution and characterization of Shiga toxin converting temperate phage carried by Shigella flexneri in Hispaniola.</title>
        <authorList>
            <person name="Fogolari M."/>
            <person name="Mavian C."/>
            <person name="Angeletti S."/>
            <person name="Salemi M."/>
            <person name="Lampel K.A."/>
            <person name="Maurelli A.T."/>
        </authorList>
    </citation>
    <scope>NUCLEOTIDE SEQUENCE [LARGE SCALE GENOMIC DNA]</scope>
    <source>
        <strain evidence="1 2">BS979</strain>
    </source>
</reference>
<protein>
    <submittedName>
        <fullName evidence="1">Uncharacterized protein</fullName>
    </submittedName>
</protein>
<dbReference type="AlphaFoldDB" id="A0A2S8DF20"/>
<name>A0A2S8DF20_SHIDY</name>
<comment type="caution">
    <text evidence="1">The sequence shown here is derived from an EMBL/GenBank/DDBJ whole genome shotgun (WGS) entry which is preliminary data.</text>
</comment>
<accession>A0A2S8DF20</accession>
<sequence length="75" mass="9266">MNIPRCWKILFYHHFMIDIRMISTWMSDVNHVGKLKPLQSPFQAKNRNRNRKEIKPFWSMAKKSPRTHWWILVPF</sequence>
<gene>
    <name evidence="1" type="ORF">C5K18_06675</name>
</gene>
<evidence type="ECO:0000313" key="1">
    <source>
        <dbReference type="EMBL" id="PQN09744.1"/>
    </source>
</evidence>